<accession>A0A932ZSS5</accession>
<proteinExistence type="predicted"/>
<gene>
    <name evidence="1" type="ORF">HY618_00745</name>
</gene>
<dbReference type="AlphaFoldDB" id="A0A932ZSS5"/>
<organism evidence="1 2">
    <name type="scientific">Tectimicrobiota bacterium</name>
    <dbReference type="NCBI Taxonomy" id="2528274"/>
    <lineage>
        <taxon>Bacteria</taxon>
        <taxon>Pseudomonadati</taxon>
        <taxon>Nitrospinota/Tectimicrobiota group</taxon>
        <taxon>Candidatus Tectimicrobiota</taxon>
    </lineage>
</organism>
<evidence type="ECO:0000313" key="1">
    <source>
        <dbReference type="EMBL" id="MBI4250961.1"/>
    </source>
</evidence>
<dbReference type="EMBL" id="JACQRX010000034">
    <property type="protein sequence ID" value="MBI4250961.1"/>
    <property type="molecule type" value="Genomic_DNA"/>
</dbReference>
<dbReference type="Proteomes" id="UP000752292">
    <property type="component" value="Unassembled WGS sequence"/>
</dbReference>
<protein>
    <submittedName>
        <fullName evidence="1">Uncharacterized protein</fullName>
    </submittedName>
</protein>
<reference evidence="1" key="1">
    <citation type="submission" date="2020-07" db="EMBL/GenBank/DDBJ databases">
        <title>Huge and variable diversity of episymbiotic CPR bacteria and DPANN archaea in groundwater ecosystems.</title>
        <authorList>
            <person name="He C.Y."/>
            <person name="Keren R."/>
            <person name="Whittaker M."/>
            <person name="Farag I.F."/>
            <person name="Doudna J."/>
            <person name="Cate J.H.D."/>
            <person name="Banfield J.F."/>
        </authorList>
    </citation>
    <scope>NUCLEOTIDE SEQUENCE</scope>
    <source>
        <strain evidence="1">NC_groundwater_1370_Ag_S-0.2um_69_93</strain>
    </source>
</reference>
<evidence type="ECO:0000313" key="2">
    <source>
        <dbReference type="Proteomes" id="UP000752292"/>
    </source>
</evidence>
<comment type="caution">
    <text evidence="1">The sequence shown here is derived from an EMBL/GenBank/DDBJ whole genome shotgun (WGS) entry which is preliminary data.</text>
</comment>
<name>A0A932ZSS5_UNCTE</name>
<sequence>MQDRFAGDVGDFGKYGLLRHLCTGKAREKNLSLGVVWYLVPDENHNSAGKHTSYLVKEFGFRECDRILFDALKGFKDDFERGGERSVRKIQSLKIFPSRTVFHDQVLTFENTPSDGRKAIEFRLEIRRNWVERALRATKG</sequence>